<evidence type="ECO:0000256" key="1">
    <source>
        <dbReference type="ARBA" id="ARBA00009981"/>
    </source>
</evidence>
<comment type="function">
    <text evidence="2">Antitoxin component of a type II toxin-antitoxin (TA) system.</text>
</comment>
<evidence type="ECO:0000256" key="2">
    <source>
        <dbReference type="RuleBase" id="RU362080"/>
    </source>
</evidence>
<dbReference type="SUPFAM" id="SSF143120">
    <property type="entry name" value="YefM-like"/>
    <property type="match status" value="1"/>
</dbReference>
<dbReference type="AlphaFoldDB" id="A0A1G8KD35"/>
<sequence>MDHIRPIKDLRNTQEISDLCHSSGEPVYITKNGYGDLVVMSIEAYEKKMRKLELYEKIAKAEEQLDDDENLQLAEKLFEELREKYEF</sequence>
<comment type="similarity">
    <text evidence="1 2">Belongs to the phD/YefM antitoxin family.</text>
</comment>
<dbReference type="NCBIfam" id="TIGR01552">
    <property type="entry name" value="phd_fam"/>
    <property type="match status" value="1"/>
</dbReference>
<keyword evidence="5" id="KW-1185">Reference proteome</keyword>
<accession>A0A1G8KD35</accession>
<organism evidence="4 5">
    <name type="scientific">Natribacillus halophilus</name>
    <dbReference type="NCBI Taxonomy" id="549003"/>
    <lineage>
        <taxon>Bacteria</taxon>
        <taxon>Bacillati</taxon>
        <taxon>Bacillota</taxon>
        <taxon>Bacilli</taxon>
        <taxon>Bacillales</taxon>
        <taxon>Bacillaceae</taxon>
        <taxon>Natribacillus</taxon>
    </lineage>
</organism>
<evidence type="ECO:0000256" key="3">
    <source>
        <dbReference type="SAM" id="Coils"/>
    </source>
</evidence>
<dbReference type="OrthoDB" id="9795585at2"/>
<name>A0A1G8KD35_9BACI</name>
<dbReference type="EMBL" id="FNEN01000002">
    <property type="protein sequence ID" value="SDI41308.1"/>
    <property type="molecule type" value="Genomic_DNA"/>
</dbReference>
<keyword evidence="3" id="KW-0175">Coiled coil</keyword>
<dbReference type="Pfam" id="PF02604">
    <property type="entry name" value="PhdYeFM_antitox"/>
    <property type="match status" value="1"/>
</dbReference>
<protein>
    <recommendedName>
        <fullName evidence="2">Antitoxin</fullName>
    </recommendedName>
</protein>
<evidence type="ECO:0000313" key="4">
    <source>
        <dbReference type="EMBL" id="SDI41308.1"/>
    </source>
</evidence>
<dbReference type="Gene3D" id="3.40.1620.10">
    <property type="entry name" value="YefM-like domain"/>
    <property type="match status" value="1"/>
</dbReference>
<dbReference type="Proteomes" id="UP000198853">
    <property type="component" value="Unassembled WGS sequence"/>
</dbReference>
<dbReference type="RefSeq" id="WP_090395968.1">
    <property type="nucleotide sequence ID" value="NZ_FNEN01000002.1"/>
</dbReference>
<evidence type="ECO:0000313" key="5">
    <source>
        <dbReference type="Proteomes" id="UP000198853"/>
    </source>
</evidence>
<feature type="coiled-coil region" evidence="3">
    <location>
        <begin position="42"/>
        <end position="71"/>
    </location>
</feature>
<dbReference type="InterPro" id="IPR036165">
    <property type="entry name" value="YefM-like_sf"/>
</dbReference>
<proteinExistence type="inferred from homology"/>
<dbReference type="InterPro" id="IPR006442">
    <property type="entry name" value="Antitoxin_Phd/YefM"/>
</dbReference>
<reference evidence="4 5" key="1">
    <citation type="submission" date="2016-10" db="EMBL/GenBank/DDBJ databases">
        <authorList>
            <person name="de Groot N.N."/>
        </authorList>
    </citation>
    <scope>NUCLEOTIDE SEQUENCE [LARGE SCALE GENOMIC DNA]</scope>
    <source>
        <strain evidence="4 5">DSM 21771</strain>
    </source>
</reference>
<gene>
    <name evidence="4" type="ORF">SAMN04488123_10232</name>
</gene>